<sequence length="334" mass="39301">MTYMQESGTFHTNQAFTLEVESINTVSHVKQQILDLTGYEIITQKLYYFGDLLEDKYSLDRYNIQKDSTLHLKIEVRDVMKINIEIKDSEKKVMIEDSRLSIEVEKSMTIEELKQKVQKLHGFQSNSQSFYFFGVHLEDYQRLMDYKIQNDSNLHLSLCSGGCNMRIYIEIKKGKVLKTSSNRIINTPTTSKIITLEVKSFNTIAQVKQKIKYSEADIKYLFYFGEQLDDNLKLWEYNIQNESTLHVRFYYSKYKIFVRNFSGQFKSLLVNSMDDIYQVKKLIQEIEGFHPDQQRLIWAGKQLVDENTLADYGIEKESTIHLVPRTTSRLTKKS</sequence>
<evidence type="ECO:0000313" key="3">
    <source>
        <dbReference type="Proteomes" id="UP000789706"/>
    </source>
</evidence>
<keyword evidence="3" id="KW-1185">Reference proteome</keyword>
<dbReference type="SMART" id="SM00213">
    <property type="entry name" value="UBQ"/>
    <property type="match status" value="4"/>
</dbReference>
<comment type="caution">
    <text evidence="2">The sequence shown here is derived from an EMBL/GenBank/DDBJ whole genome shotgun (WGS) entry which is preliminary data.</text>
</comment>
<dbReference type="Proteomes" id="UP000789706">
    <property type="component" value="Unassembled WGS sequence"/>
</dbReference>
<gene>
    <name evidence="2" type="ORF">DEBURN_LOCUS3862</name>
</gene>
<evidence type="ECO:0000313" key="2">
    <source>
        <dbReference type="EMBL" id="CAG8484929.1"/>
    </source>
</evidence>
<organism evidence="2 3">
    <name type="scientific">Diversispora eburnea</name>
    <dbReference type="NCBI Taxonomy" id="1213867"/>
    <lineage>
        <taxon>Eukaryota</taxon>
        <taxon>Fungi</taxon>
        <taxon>Fungi incertae sedis</taxon>
        <taxon>Mucoromycota</taxon>
        <taxon>Glomeromycotina</taxon>
        <taxon>Glomeromycetes</taxon>
        <taxon>Diversisporales</taxon>
        <taxon>Diversisporaceae</taxon>
        <taxon>Diversispora</taxon>
    </lineage>
</organism>
<accession>A0A9N8Z9E1</accession>
<dbReference type="AlphaFoldDB" id="A0A9N8Z9E1"/>
<dbReference type="Gene3D" id="3.10.20.90">
    <property type="entry name" value="Phosphatidylinositol 3-kinase Catalytic Subunit, Chain A, domain 1"/>
    <property type="match status" value="4"/>
</dbReference>
<dbReference type="PANTHER" id="PTHR10666">
    <property type="entry name" value="UBIQUITIN"/>
    <property type="match status" value="1"/>
</dbReference>
<protein>
    <submittedName>
        <fullName evidence="2">4485_t:CDS:1</fullName>
    </submittedName>
</protein>
<proteinExistence type="predicted"/>
<feature type="domain" description="Ubiquitin-like" evidence="1">
    <location>
        <begin position="254"/>
        <end position="329"/>
    </location>
</feature>
<name>A0A9N8Z9E1_9GLOM</name>
<dbReference type="EMBL" id="CAJVPK010000260">
    <property type="protein sequence ID" value="CAG8484929.1"/>
    <property type="molecule type" value="Genomic_DNA"/>
</dbReference>
<dbReference type="InterPro" id="IPR029071">
    <property type="entry name" value="Ubiquitin-like_domsf"/>
</dbReference>
<dbReference type="PROSITE" id="PS50053">
    <property type="entry name" value="UBIQUITIN_2"/>
    <property type="match status" value="4"/>
</dbReference>
<dbReference type="OrthoDB" id="428577at2759"/>
<feature type="domain" description="Ubiquitin-like" evidence="1">
    <location>
        <begin position="165"/>
        <end position="247"/>
    </location>
</feature>
<dbReference type="InterPro" id="IPR050158">
    <property type="entry name" value="Ubiquitin_ubiquitin-like"/>
</dbReference>
<reference evidence="2" key="1">
    <citation type="submission" date="2021-06" db="EMBL/GenBank/DDBJ databases">
        <authorList>
            <person name="Kallberg Y."/>
            <person name="Tangrot J."/>
            <person name="Rosling A."/>
        </authorList>
    </citation>
    <scope>NUCLEOTIDE SEQUENCE</scope>
    <source>
        <strain evidence="2">AZ414A</strain>
    </source>
</reference>
<dbReference type="SUPFAM" id="SSF54236">
    <property type="entry name" value="Ubiquitin-like"/>
    <property type="match status" value="4"/>
</dbReference>
<dbReference type="Pfam" id="PF00240">
    <property type="entry name" value="ubiquitin"/>
    <property type="match status" value="4"/>
</dbReference>
<dbReference type="InterPro" id="IPR019956">
    <property type="entry name" value="Ubiquitin_dom"/>
</dbReference>
<evidence type="ECO:0000259" key="1">
    <source>
        <dbReference type="PROSITE" id="PS50053"/>
    </source>
</evidence>
<dbReference type="PRINTS" id="PR00348">
    <property type="entry name" value="UBIQUITIN"/>
</dbReference>
<dbReference type="InterPro" id="IPR000626">
    <property type="entry name" value="Ubiquitin-like_dom"/>
</dbReference>
<feature type="domain" description="Ubiquitin-like" evidence="1">
    <location>
        <begin position="1"/>
        <end position="79"/>
    </location>
</feature>
<feature type="domain" description="Ubiquitin-like" evidence="1">
    <location>
        <begin position="82"/>
        <end position="158"/>
    </location>
</feature>
<dbReference type="CDD" id="cd17039">
    <property type="entry name" value="Ubl_ubiquitin_like"/>
    <property type="match status" value="1"/>
</dbReference>